<accession>A0A438FJ05</accession>
<name>A0A438FJ05_VITVI</name>
<comment type="caution">
    <text evidence="2">The sequence shown here is derived from an EMBL/GenBank/DDBJ whole genome shotgun (WGS) entry which is preliminary data.</text>
</comment>
<evidence type="ECO:0000313" key="2">
    <source>
        <dbReference type="EMBL" id="RVW59985.1"/>
    </source>
</evidence>
<proteinExistence type="predicted"/>
<protein>
    <submittedName>
        <fullName evidence="2">Uncharacterized protein</fullName>
    </submittedName>
</protein>
<sequence>MGSESNSPSPSSSSSPSGKRSRDPEDEVYLDNLHSHKRYLSEIMASSLNGLTVGDPLHENLMESPARSETMFYLRDDMSLQYSPMSEDSDDNRYCEIPINISSSQTDSLPLVQFLLTACAQPRQRGSDSEGRFPSSPSDICHSADLRRAALLRSVQMRAQPPGPSVFELPFSAGQEAVRNMETEERPCLVDERDYRIEECSSMGISEHEFNREKSCRVLNMNLKGEEPGD</sequence>
<organism evidence="2 3">
    <name type="scientific">Vitis vinifera</name>
    <name type="common">Grape</name>
    <dbReference type="NCBI Taxonomy" id="29760"/>
    <lineage>
        <taxon>Eukaryota</taxon>
        <taxon>Viridiplantae</taxon>
        <taxon>Streptophyta</taxon>
        <taxon>Embryophyta</taxon>
        <taxon>Tracheophyta</taxon>
        <taxon>Spermatophyta</taxon>
        <taxon>Magnoliopsida</taxon>
        <taxon>eudicotyledons</taxon>
        <taxon>Gunneridae</taxon>
        <taxon>Pentapetalae</taxon>
        <taxon>rosids</taxon>
        <taxon>Vitales</taxon>
        <taxon>Vitaceae</taxon>
        <taxon>Viteae</taxon>
        <taxon>Vitis</taxon>
    </lineage>
</organism>
<gene>
    <name evidence="2" type="ORF">CK203_083450</name>
</gene>
<dbReference type="PANTHER" id="PTHR35717">
    <property type="entry name" value="OS05G0156200 PROTEIN"/>
    <property type="match status" value="1"/>
</dbReference>
<evidence type="ECO:0000256" key="1">
    <source>
        <dbReference type="SAM" id="MobiDB-lite"/>
    </source>
</evidence>
<dbReference type="AlphaFoldDB" id="A0A438FJ05"/>
<feature type="region of interest" description="Disordered" evidence="1">
    <location>
        <begin position="1"/>
        <end position="26"/>
    </location>
</feature>
<evidence type="ECO:0000313" key="3">
    <source>
        <dbReference type="Proteomes" id="UP000288805"/>
    </source>
</evidence>
<dbReference type="PANTHER" id="PTHR35717:SF1">
    <property type="entry name" value="OS05G0156200 PROTEIN"/>
    <property type="match status" value="1"/>
</dbReference>
<dbReference type="Proteomes" id="UP000288805">
    <property type="component" value="Unassembled WGS sequence"/>
</dbReference>
<reference evidence="2 3" key="1">
    <citation type="journal article" date="2018" name="PLoS Genet.">
        <title>Population sequencing reveals clonal diversity and ancestral inbreeding in the grapevine cultivar Chardonnay.</title>
        <authorList>
            <person name="Roach M.J."/>
            <person name="Johnson D.L."/>
            <person name="Bohlmann J."/>
            <person name="van Vuuren H.J."/>
            <person name="Jones S.J."/>
            <person name="Pretorius I.S."/>
            <person name="Schmidt S.A."/>
            <person name="Borneman A.R."/>
        </authorList>
    </citation>
    <scope>NUCLEOTIDE SEQUENCE [LARGE SCALE GENOMIC DNA]</scope>
    <source>
        <strain evidence="3">cv. Chardonnay</strain>
        <tissue evidence="2">Leaf</tissue>
    </source>
</reference>
<feature type="compositionally biased region" description="Low complexity" evidence="1">
    <location>
        <begin position="1"/>
        <end position="17"/>
    </location>
</feature>
<dbReference type="EMBL" id="QGNW01000872">
    <property type="protein sequence ID" value="RVW59985.1"/>
    <property type="molecule type" value="Genomic_DNA"/>
</dbReference>